<dbReference type="SUPFAM" id="SSF69754">
    <property type="entry name" value="Ribosome binding protein Y (YfiA homologue)"/>
    <property type="match status" value="1"/>
</dbReference>
<proteinExistence type="predicted"/>
<feature type="region of interest" description="Disordered" evidence="1">
    <location>
        <begin position="170"/>
        <end position="216"/>
    </location>
</feature>
<dbReference type="Gene3D" id="3.30.160.100">
    <property type="entry name" value="Ribosome hibernation promotion factor-like"/>
    <property type="match status" value="1"/>
</dbReference>
<dbReference type="RefSeq" id="WP_012606124.1">
    <property type="nucleotide sequence ID" value="NC_011758.1"/>
</dbReference>
<keyword evidence="2" id="KW-0614">Plasmid</keyword>
<evidence type="ECO:0000313" key="2">
    <source>
        <dbReference type="EMBL" id="ACK86221.1"/>
    </source>
</evidence>
<feature type="region of interest" description="Disordered" evidence="1">
    <location>
        <begin position="105"/>
        <end position="125"/>
    </location>
</feature>
<gene>
    <name evidence="2" type="ordered locus">Mchl_5473</name>
</gene>
<dbReference type="HOGENOM" id="CLU_1276403_0_0_5"/>
<name>B7L313_METC4</name>
<dbReference type="EMBL" id="CP001299">
    <property type="protein sequence ID" value="ACK86221.1"/>
    <property type="molecule type" value="Genomic_DNA"/>
</dbReference>
<evidence type="ECO:0000256" key="1">
    <source>
        <dbReference type="SAM" id="MobiDB-lite"/>
    </source>
</evidence>
<protein>
    <recommendedName>
        <fullName evidence="4">Ribosomal subunit interface protein</fullName>
    </recommendedName>
</protein>
<dbReference type="InterPro" id="IPR003489">
    <property type="entry name" value="RHF/RaiA"/>
</dbReference>
<organism evidence="2 3">
    <name type="scientific">Methylorubrum extorquens (strain CM4 / NCIMB 13688)</name>
    <name type="common">Methylobacterium extorquens</name>
    <dbReference type="NCBI Taxonomy" id="440085"/>
    <lineage>
        <taxon>Bacteria</taxon>
        <taxon>Pseudomonadati</taxon>
        <taxon>Pseudomonadota</taxon>
        <taxon>Alphaproteobacteria</taxon>
        <taxon>Hyphomicrobiales</taxon>
        <taxon>Methylobacteriaceae</taxon>
        <taxon>Methylorubrum</taxon>
    </lineage>
</organism>
<dbReference type="AlphaFoldDB" id="B7L313"/>
<reference evidence="2 3" key="1">
    <citation type="submission" date="2008-12" db="EMBL/GenBank/DDBJ databases">
        <title>Complete sequence of plasmid1 of Methylobacterium chloromethanicum CM4.</title>
        <authorList>
            <consortium name="US DOE Joint Genome Institute"/>
            <person name="Lucas S."/>
            <person name="Copeland A."/>
            <person name="Lapidus A."/>
            <person name="Glavina del Rio T."/>
            <person name="Dalin E."/>
            <person name="Tice H."/>
            <person name="Bruce D."/>
            <person name="Goodwin L."/>
            <person name="Pitluck S."/>
            <person name="Chertkov O."/>
            <person name="Brettin T."/>
            <person name="Detter J.C."/>
            <person name="Han C."/>
            <person name="Larimer F."/>
            <person name="Land M."/>
            <person name="Hauser L."/>
            <person name="Kyrpides N."/>
            <person name="Mikhailova N."/>
            <person name="Marx C."/>
            <person name="Richardson P."/>
        </authorList>
    </citation>
    <scope>NUCLEOTIDE SEQUENCE [LARGE SCALE GENOMIC DNA]</scope>
    <source>
        <strain evidence="3">CM4 / NCIMB 13688</strain>
        <plasmid evidence="2 3">pCMU01</plasmid>
    </source>
</reference>
<dbReference type="KEGG" id="mch:Mchl_5473"/>
<geneLocation type="plasmid" evidence="2 3">
    <name>pCMU01</name>
</geneLocation>
<dbReference type="InterPro" id="IPR036567">
    <property type="entry name" value="RHF-like"/>
</dbReference>
<dbReference type="Proteomes" id="UP000002385">
    <property type="component" value="Plasmid pCMU01"/>
</dbReference>
<sequence>MHSRRIDAPIVVRSSSIGLGAALRERARAGVERVAAKYFGRLNAATVYFSRDGWGYRCTVNIDMGALRIVTGESLGFCCHAVFDAAMRKAAKQLRRLKRALRDDKLPRSGRMPGDPPAPRWSRATRGRRAEPLLHADALVVAGFRSLDPGGWREAGAWLDEAFDGTVDGDRAGAASGDAEWSAAVSRQFGQAGPAHTGRRIASAPETPAGTPGERP</sequence>
<dbReference type="Pfam" id="PF02482">
    <property type="entry name" value="Ribosomal_S30AE"/>
    <property type="match status" value="1"/>
</dbReference>
<evidence type="ECO:0000313" key="3">
    <source>
        <dbReference type="Proteomes" id="UP000002385"/>
    </source>
</evidence>
<accession>B7L313</accession>
<reference evidence="2 3" key="2">
    <citation type="journal article" date="2012" name="J. Bacteriol.">
        <title>Complete genome sequences of six strains of the genus Methylobacterium.</title>
        <authorList>
            <person name="Marx C.J."/>
            <person name="Bringel F."/>
            <person name="Chistoserdova L."/>
            <person name="Moulin L."/>
            <person name="Farhan Ul Haque M."/>
            <person name="Fleischman D.E."/>
            <person name="Gruffaz C."/>
            <person name="Jourand P."/>
            <person name="Knief C."/>
            <person name="Lee M.C."/>
            <person name="Muller E.E."/>
            <person name="Nadalig T."/>
            <person name="Peyraud R."/>
            <person name="Roselli S."/>
            <person name="Russ L."/>
            <person name="Goodwin L.A."/>
            <person name="Ivanova N."/>
            <person name="Kyrpides N."/>
            <person name="Lajus A."/>
            <person name="Land M.L."/>
            <person name="Medigue C."/>
            <person name="Mikhailova N."/>
            <person name="Nolan M."/>
            <person name="Woyke T."/>
            <person name="Stolyar S."/>
            <person name="Vorholt J.A."/>
            <person name="Vuilleumier S."/>
        </authorList>
    </citation>
    <scope>NUCLEOTIDE SEQUENCE [LARGE SCALE GENOMIC DNA]</scope>
    <source>
        <strain evidence="3">CM4 / NCIMB 13688</strain>
        <plasmid evidence="2 3">pCMU01</plasmid>
    </source>
</reference>
<evidence type="ECO:0008006" key="4">
    <source>
        <dbReference type="Google" id="ProtNLM"/>
    </source>
</evidence>